<dbReference type="Gene3D" id="4.10.60.10">
    <property type="entry name" value="Zinc finger, CCHC-type"/>
    <property type="match status" value="1"/>
</dbReference>
<dbReference type="InterPro" id="IPR021109">
    <property type="entry name" value="Peptidase_aspartic_dom_sf"/>
</dbReference>
<dbReference type="EMBL" id="JAWQEG010001271">
    <property type="protein sequence ID" value="KAK3880960.1"/>
    <property type="molecule type" value="Genomic_DNA"/>
</dbReference>
<name>A0AAE1KT38_PETCI</name>
<evidence type="ECO:0000259" key="2">
    <source>
        <dbReference type="PROSITE" id="PS50158"/>
    </source>
</evidence>
<keyword evidence="1" id="KW-0479">Metal-binding</keyword>
<comment type="caution">
    <text evidence="3">The sequence shown here is derived from an EMBL/GenBank/DDBJ whole genome shotgun (WGS) entry which is preliminary data.</text>
</comment>
<organism evidence="3 4">
    <name type="scientific">Petrolisthes cinctipes</name>
    <name type="common">Flat porcelain crab</name>
    <dbReference type="NCBI Taxonomy" id="88211"/>
    <lineage>
        <taxon>Eukaryota</taxon>
        <taxon>Metazoa</taxon>
        <taxon>Ecdysozoa</taxon>
        <taxon>Arthropoda</taxon>
        <taxon>Crustacea</taxon>
        <taxon>Multicrustacea</taxon>
        <taxon>Malacostraca</taxon>
        <taxon>Eumalacostraca</taxon>
        <taxon>Eucarida</taxon>
        <taxon>Decapoda</taxon>
        <taxon>Pleocyemata</taxon>
        <taxon>Anomura</taxon>
        <taxon>Galatheoidea</taxon>
        <taxon>Porcellanidae</taxon>
        <taxon>Petrolisthes</taxon>
    </lineage>
</organism>
<evidence type="ECO:0000313" key="3">
    <source>
        <dbReference type="EMBL" id="KAK3880960.1"/>
    </source>
</evidence>
<keyword evidence="1" id="KW-0862">Zinc</keyword>
<dbReference type="PROSITE" id="PS50158">
    <property type="entry name" value="ZF_CCHC"/>
    <property type="match status" value="1"/>
</dbReference>
<dbReference type="GO" id="GO:0003676">
    <property type="term" value="F:nucleic acid binding"/>
    <property type="evidence" value="ECO:0007669"/>
    <property type="project" value="InterPro"/>
</dbReference>
<evidence type="ECO:0000256" key="1">
    <source>
        <dbReference type="PROSITE-ProRule" id="PRU00047"/>
    </source>
</evidence>
<dbReference type="SMART" id="SM00343">
    <property type="entry name" value="ZnF_C2HC"/>
    <property type="match status" value="3"/>
</dbReference>
<keyword evidence="4" id="KW-1185">Reference proteome</keyword>
<gene>
    <name evidence="3" type="ORF">Pcinc_014610</name>
</gene>
<dbReference type="AlphaFoldDB" id="A0AAE1KT38"/>
<reference evidence="3" key="1">
    <citation type="submission" date="2023-10" db="EMBL/GenBank/DDBJ databases">
        <title>Genome assemblies of two species of porcelain crab, Petrolisthes cinctipes and Petrolisthes manimaculis (Anomura: Porcellanidae).</title>
        <authorList>
            <person name="Angst P."/>
        </authorList>
    </citation>
    <scope>NUCLEOTIDE SEQUENCE</scope>
    <source>
        <strain evidence="3">PB745_01</strain>
        <tissue evidence="3">Gill</tissue>
    </source>
</reference>
<dbReference type="Proteomes" id="UP001286313">
    <property type="component" value="Unassembled WGS sequence"/>
</dbReference>
<sequence>MKQVILMGVNDQELVQELISIIPTQELDTVVQHCYEHEAARHTATAITSPTKTVCATSQYKKDKKAKQQSPKPLQNPNMAGICNNCGRSHGKANCPAADWTCSNCGKKGHRARAPRCPANNVTCNQCGKQGHYGKCCRSTTGGNKSTVHTTKDKNSGVWRVKDSICEPSETTPCVVVKVMHDRGAGILSMLPDTGADTTIMGPDHLHTIGLTYDHLHTPQQKPTYTADGSPMQPAIGSVQVQLEIKGSITHEWIDIHPGTPIPLLSYRACRELALIPKRFPHPITQVTHARIRSGQGEQTRNVDEAGGVAVAIRAVHSLVQLFHVGFKEPHNNKAIFMNNKVLN</sequence>
<proteinExistence type="predicted"/>
<evidence type="ECO:0000313" key="4">
    <source>
        <dbReference type="Proteomes" id="UP001286313"/>
    </source>
</evidence>
<dbReference type="InterPro" id="IPR001878">
    <property type="entry name" value="Znf_CCHC"/>
</dbReference>
<protein>
    <recommendedName>
        <fullName evidence="2">CCHC-type domain-containing protein</fullName>
    </recommendedName>
</protein>
<dbReference type="GO" id="GO:0008270">
    <property type="term" value="F:zinc ion binding"/>
    <property type="evidence" value="ECO:0007669"/>
    <property type="project" value="UniProtKB-KW"/>
</dbReference>
<feature type="domain" description="CCHC-type" evidence="2">
    <location>
        <begin position="124"/>
        <end position="139"/>
    </location>
</feature>
<dbReference type="SUPFAM" id="SSF50630">
    <property type="entry name" value="Acid proteases"/>
    <property type="match status" value="1"/>
</dbReference>
<keyword evidence="1" id="KW-0863">Zinc-finger</keyword>
<accession>A0AAE1KT38</accession>